<feature type="compositionally biased region" description="Acidic residues" evidence="1">
    <location>
        <begin position="287"/>
        <end position="313"/>
    </location>
</feature>
<dbReference type="InterPro" id="IPR018253">
    <property type="entry name" value="DnaJ_domain_CS"/>
</dbReference>
<dbReference type="SUPFAM" id="SSF46565">
    <property type="entry name" value="Chaperone J-domain"/>
    <property type="match status" value="1"/>
</dbReference>
<accession>A0ABR4AM57</accession>
<dbReference type="Gene3D" id="1.10.287.110">
    <property type="entry name" value="DnaJ domain"/>
    <property type="match status" value="1"/>
</dbReference>
<protein>
    <recommendedName>
        <fullName evidence="2">J domain-containing protein</fullName>
    </recommendedName>
</protein>
<reference evidence="3 4" key="1">
    <citation type="submission" date="2024-09" db="EMBL/GenBank/DDBJ databases">
        <title>Rethinking Asexuality: The Enigmatic Case of Functional Sexual Genes in Lepraria (Stereocaulaceae).</title>
        <authorList>
            <person name="Doellman M."/>
            <person name="Sun Y."/>
            <person name="Barcenas-Pena A."/>
            <person name="Lumbsch H.T."/>
            <person name="Grewe F."/>
        </authorList>
    </citation>
    <scope>NUCLEOTIDE SEQUENCE [LARGE SCALE GENOMIC DNA]</scope>
    <source>
        <strain evidence="3 4">Mercado 3170</strain>
    </source>
</reference>
<evidence type="ECO:0000313" key="3">
    <source>
        <dbReference type="EMBL" id="KAL2046820.1"/>
    </source>
</evidence>
<dbReference type="SMART" id="SM00271">
    <property type="entry name" value="DnaJ"/>
    <property type="match status" value="1"/>
</dbReference>
<evidence type="ECO:0000259" key="2">
    <source>
        <dbReference type="PROSITE" id="PS50076"/>
    </source>
</evidence>
<name>A0ABR4AM57_9LECA</name>
<feature type="compositionally biased region" description="Basic residues" evidence="1">
    <location>
        <begin position="372"/>
        <end position="393"/>
    </location>
</feature>
<dbReference type="PRINTS" id="PR00625">
    <property type="entry name" value="JDOMAIN"/>
</dbReference>
<feature type="compositionally biased region" description="Gly residues" evidence="1">
    <location>
        <begin position="213"/>
        <end position="223"/>
    </location>
</feature>
<dbReference type="PROSITE" id="PS00636">
    <property type="entry name" value="DNAJ_1"/>
    <property type="match status" value="1"/>
</dbReference>
<dbReference type="PANTHER" id="PTHR44144">
    <property type="entry name" value="DNAJ HOMOLOG SUBFAMILY C MEMBER 9"/>
    <property type="match status" value="1"/>
</dbReference>
<dbReference type="PROSITE" id="PS50076">
    <property type="entry name" value="DNAJ_2"/>
    <property type="match status" value="1"/>
</dbReference>
<evidence type="ECO:0000313" key="4">
    <source>
        <dbReference type="Proteomes" id="UP001590950"/>
    </source>
</evidence>
<dbReference type="InterPro" id="IPR001623">
    <property type="entry name" value="DnaJ_domain"/>
</dbReference>
<comment type="caution">
    <text evidence="3">The sequence shown here is derived from an EMBL/GenBank/DDBJ whole genome shotgun (WGS) entry which is preliminary data.</text>
</comment>
<feature type="domain" description="J" evidence="2">
    <location>
        <begin position="13"/>
        <end position="80"/>
    </location>
</feature>
<feature type="region of interest" description="Disordered" evidence="1">
    <location>
        <begin position="191"/>
        <end position="393"/>
    </location>
</feature>
<gene>
    <name evidence="3" type="ORF">N7G274_000838</name>
</gene>
<organism evidence="3 4">
    <name type="scientific">Stereocaulon virgatum</name>
    <dbReference type="NCBI Taxonomy" id="373712"/>
    <lineage>
        <taxon>Eukaryota</taxon>
        <taxon>Fungi</taxon>
        <taxon>Dikarya</taxon>
        <taxon>Ascomycota</taxon>
        <taxon>Pezizomycotina</taxon>
        <taxon>Lecanoromycetes</taxon>
        <taxon>OSLEUM clade</taxon>
        <taxon>Lecanoromycetidae</taxon>
        <taxon>Lecanorales</taxon>
        <taxon>Lecanorineae</taxon>
        <taxon>Stereocaulaceae</taxon>
        <taxon>Stereocaulon</taxon>
    </lineage>
</organism>
<dbReference type="InterPro" id="IPR052594">
    <property type="entry name" value="J_domain-containing_protein"/>
</dbReference>
<dbReference type="Pfam" id="PF00226">
    <property type="entry name" value="DnaJ"/>
    <property type="match status" value="1"/>
</dbReference>
<keyword evidence="4" id="KW-1185">Reference proteome</keyword>
<dbReference type="InterPro" id="IPR056453">
    <property type="entry name" value="HTH_DNAJC9"/>
</dbReference>
<dbReference type="EMBL" id="JBEFKJ010000003">
    <property type="protein sequence ID" value="KAL2046820.1"/>
    <property type="molecule type" value="Genomic_DNA"/>
</dbReference>
<dbReference type="InterPro" id="IPR036869">
    <property type="entry name" value="J_dom_sf"/>
</dbReference>
<proteinExistence type="predicted"/>
<dbReference type="PANTHER" id="PTHR44144:SF1">
    <property type="entry name" value="DNAJ HOMOLOG SUBFAMILY C MEMBER 9"/>
    <property type="match status" value="1"/>
</dbReference>
<dbReference type="CDD" id="cd06257">
    <property type="entry name" value="DnaJ"/>
    <property type="match status" value="1"/>
</dbReference>
<feature type="compositionally biased region" description="Basic residues" evidence="1">
    <location>
        <begin position="319"/>
        <end position="339"/>
    </location>
</feature>
<sequence length="393" mass="44371">MEDLSKGPPTDINPYEVLELETAATSAEVKTAYKKLALRHHPDKAHPSARDTAHTRFQEIAFAYAILSDERRRKRYDTTGNTSESLDLDDDEFNWGDFFRAQWADAVTVEKLEDLKTTYQGSEEERRDVLKAYKERKGDIDYIFRHIMLSNPLDDEDRFHGYIDKAIEADEVEAYHAYTQETAKKKKARHQLAAKEAKEVEEDAKKKTKGKGGKNSGGGGGEKGLAAMIQQRQKARAGTFLDDLEAKYAGGGKKEINGKKRKHEEPPEELFHRNRGKKARSAKAVVDDDDEEEEEADNLSDFDDEDEEEEEEVVVVKPAKSKSRAKAKGKRPRQQKAKNTKVVVEDDDDESLTDGNTASDFAEADEDEFKPKKTHKRAKRGGPPKKKGGKVRG</sequence>
<evidence type="ECO:0000256" key="1">
    <source>
        <dbReference type="SAM" id="MobiDB-lite"/>
    </source>
</evidence>
<feature type="compositionally biased region" description="Basic and acidic residues" evidence="1">
    <location>
        <begin position="252"/>
        <end position="272"/>
    </location>
</feature>
<dbReference type="Proteomes" id="UP001590950">
    <property type="component" value="Unassembled WGS sequence"/>
</dbReference>
<dbReference type="Pfam" id="PF23302">
    <property type="entry name" value="HTH_DNAJC9"/>
    <property type="match status" value="1"/>
</dbReference>